<keyword evidence="1" id="KW-0346">Stress response</keyword>
<dbReference type="Pfam" id="PF00011">
    <property type="entry name" value="HSP20"/>
    <property type="match status" value="1"/>
</dbReference>
<name>A0AAV2DZ55_9ROSI</name>
<evidence type="ECO:0000313" key="6">
    <source>
        <dbReference type="Proteomes" id="UP001497516"/>
    </source>
</evidence>
<proteinExistence type="inferred from homology"/>
<protein>
    <recommendedName>
        <fullName evidence="4">SHSP domain-containing protein</fullName>
    </recommendedName>
</protein>
<dbReference type="Proteomes" id="UP001497516">
    <property type="component" value="Chromosome 3"/>
</dbReference>
<evidence type="ECO:0000259" key="4">
    <source>
        <dbReference type="PROSITE" id="PS01031"/>
    </source>
</evidence>
<evidence type="ECO:0000256" key="1">
    <source>
        <dbReference type="ARBA" id="ARBA00023016"/>
    </source>
</evidence>
<dbReference type="SUPFAM" id="SSF49764">
    <property type="entry name" value="HSP20-like chaperones"/>
    <property type="match status" value="1"/>
</dbReference>
<dbReference type="InterPro" id="IPR008978">
    <property type="entry name" value="HSP20-like_chaperone"/>
</dbReference>
<reference evidence="5 6" key="1">
    <citation type="submission" date="2024-04" db="EMBL/GenBank/DDBJ databases">
        <authorList>
            <person name="Fracassetti M."/>
        </authorList>
    </citation>
    <scope>NUCLEOTIDE SEQUENCE [LARGE SCALE GENOMIC DNA]</scope>
</reference>
<dbReference type="Gene3D" id="2.60.40.790">
    <property type="match status" value="1"/>
</dbReference>
<gene>
    <name evidence="5" type="ORF">LTRI10_LOCUS20483</name>
</gene>
<evidence type="ECO:0000313" key="5">
    <source>
        <dbReference type="EMBL" id="CAL1378934.1"/>
    </source>
</evidence>
<feature type="domain" description="SHSP" evidence="4">
    <location>
        <begin position="64"/>
        <end position="175"/>
    </location>
</feature>
<evidence type="ECO:0000256" key="3">
    <source>
        <dbReference type="RuleBase" id="RU003616"/>
    </source>
</evidence>
<dbReference type="InterPro" id="IPR002068">
    <property type="entry name" value="A-crystallin/Hsp20_dom"/>
</dbReference>
<dbReference type="EMBL" id="OZ034816">
    <property type="protein sequence ID" value="CAL1378934.1"/>
    <property type="molecule type" value="Genomic_DNA"/>
</dbReference>
<dbReference type="AlphaFoldDB" id="A0AAV2DZ55"/>
<dbReference type="PROSITE" id="PS01031">
    <property type="entry name" value="SHSP"/>
    <property type="match status" value="1"/>
</dbReference>
<dbReference type="PANTHER" id="PTHR11527">
    <property type="entry name" value="HEAT-SHOCK PROTEIN 20 FAMILY MEMBER"/>
    <property type="match status" value="1"/>
</dbReference>
<evidence type="ECO:0000256" key="2">
    <source>
        <dbReference type="PROSITE-ProRule" id="PRU00285"/>
    </source>
</evidence>
<dbReference type="InterPro" id="IPR031107">
    <property type="entry name" value="Small_HSP"/>
</dbReference>
<organism evidence="5 6">
    <name type="scientific">Linum trigynum</name>
    <dbReference type="NCBI Taxonomy" id="586398"/>
    <lineage>
        <taxon>Eukaryota</taxon>
        <taxon>Viridiplantae</taxon>
        <taxon>Streptophyta</taxon>
        <taxon>Embryophyta</taxon>
        <taxon>Tracheophyta</taxon>
        <taxon>Spermatophyta</taxon>
        <taxon>Magnoliopsida</taxon>
        <taxon>eudicotyledons</taxon>
        <taxon>Gunneridae</taxon>
        <taxon>Pentapetalae</taxon>
        <taxon>rosids</taxon>
        <taxon>fabids</taxon>
        <taxon>Malpighiales</taxon>
        <taxon>Linaceae</taxon>
        <taxon>Linum</taxon>
    </lineage>
</organism>
<sequence length="175" mass="20064">MFHSKPHQQRHHHAHRHNNNFHHSQDIIHHDPFASLFDNRINIMMTPPPPPGGLFASHELAAANPLGAANTRMDWHETPHAHVLKAHLPGFRKDEVRLEVEEEEEGHGHALRLTCEKKVETEEKADGWYRVARSSGRVLQRLTLPENSDPHHMAAAMENGVLTLTIPKKQLQPYY</sequence>
<accession>A0AAV2DZ55</accession>
<keyword evidence="6" id="KW-1185">Reference proteome</keyword>
<comment type="similarity">
    <text evidence="2 3">Belongs to the small heat shock protein (HSP20) family.</text>
</comment>